<feature type="transmembrane region" description="Helical" evidence="6">
    <location>
        <begin position="88"/>
        <end position="109"/>
    </location>
</feature>
<feature type="transmembrane region" description="Helical" evidence="6">
    <location>
        <begin position="152"/>
        <end position="172"/>
    </location>
</feature>
<feature type="transmembrane region" description="Helical" evidence="6">
    <location>
        <begin position="295"/>
        <end position="317"/>
    </location>
</feature>
<evidence type="ECO:0000256" key="2">
    <source>
        <dbReference type="ARBA" id="ARBA00022475"/>
    </source>
</evidence>
<keyword evidence="8" id="KW-1185">Reference proteome</keyword>
<evidence type="ECO:0000256" key="5">
    <source>
        <dbReference type="ARBA" id="ARBA00023136"/>
    </source>
</evidence>
<sequence length="444" mass="50025">MISRLLSVYRNKQVLSLFGNLVSAFFNLLSFMILVRILPTLDDFGQWVVFTGTYNILDQIRTGLLQSGIVKFYTGADIETSRRVAGAAWHLSLLITIGYVILSWVGYFAVSPFLGAPWPLFLAWLGILTLLSLPMNFASWVLQAENRFNEIVFIRISQNGSFVVLLALLWWFKQVSLANVLYAYSGSMAISSVYCLLKKWTGIRNIVYRTREQALELYRFGRLIIGSMVSSSLINNTNNFVILKMLGAANVALFSIPQKFIEVIEIILRSFVATAQPTLSAAANRGDKQAVAIAFCRYTGTVTLLIIPFIIGMLIFTEPLILILAKGNYLGATAVVRISLITAILWPLDRFNGVTLDMMGLAHVNFYKNILKLILNAIFAVVLVWIFPNIISVALAMLLHILFAIAYGYYVMKKHMSVHLKDLWHYGWIEFNILVKKALKLKHS</sequence>
<feature type="transmembrane region" description="Helical" evidence="6">
    <location>
        <begin position="393"/>
        <end position="412"/>
    </location>
</feature>
<evidence type="ECO:0000256" key="4">
    <source>
        <dbReference type="ARBA" id="ARBA00022989"/>
    </source>
</evidence>
<dbReference type="PANTHER" id="PTHR30250">
    <property type="entry name" value="PST FAMILY PREDICTED COLANIC ACID TRANSPORTER"/>
    <property type="match status" value="1"/>
</dbReference>
<dbReference type="InterPro" id="IPR002797">
    <property type="entry name" value="Polysacc_synth"/>
</dbReference>
<feature type="transmembrane region" description="Helical" evidence="6">
    <location>
        <begin position="121"/>
        <end position="140"/>
    </location>
</feature>
<feature type="transmembrane region" description="Helical" evidence="6">
    <location>
        <begin position="14"/>
        <end position="35"/>
    </location>
</feature>
<keyword evidence="5 6" id="KW-0472">Membrane</keyword>
<feature type="transmembrane region" description="Helical" evidence="6">
    <location>
        <begin position="369"/>
        <end position="387"/>
    </location>
</feature>
<dbReference type="EMBL" id="FSRA01000001">
    <property type="protein sequence ID" value="SIN81551.1"/>
    <property type="molecule type" value="Genomic_DNA"/>
</dbReference>
<name>A0A1N6EF16_9BACT</name>
<dbReference type="Pfam" id="PF01943">
    <property type="entry name" value="Polysacc_synt"/>
    <property type="match status" value="1"/>
</dbReference>
<comment type="subcellular location">
    <subcellularLocation>
        <location evidence="1">Cell membrane</location>
        <topology evidence="1">Multi-pass membrane protein</topology>
    </subcellularLocation>
</comment>
<reference evidence="7 8" key="1">
    <citation type="submission" date="2016-11" db="EMBL/GenBank/DDBJ databases">
        <authorList>
            <person name="Jaros S."/>
            <person name="Januszkiewicz K."/>
            <person name="Wedrychowicz H."/>
        </authorList>
    </citation>
    <scope>NUCLEOTIDE SEQUENCE [LARGE SCALE GENOMIC DNA]</scope>
    <source>
        <strain evidence="7 8">DSM 24787</strain>
    </source>
</reference>
<dbReference type="PANTHER" id="PTHR30250:SF11">
    <property type="entry name" value="O-ANTIGEN TRANSPORTER-RELATED"/>
    <property type="match status" value="1"/>
</dbReference>
<dbReference type="Proteomes" id="UP000185003">
    <property type="component" value="Unassembled WGS sequence"/>
</dbReference>
<protein>
    <submittedName>
        <fullName evidence="7">Membrane protein involved in the export of O-antigen and teichoic acid</fullName>
    </submittedName>
</protein>
<keyword evidence="3 6" id="KW-0812">Transmembrane</keyword>
<feature type="transmembrane region" description="Helical" evidence="6">
    <location>
        <begin position="329"/>
        <end position="348"/>
    </location>
</feature>
<dbReference type="STRING" id="536979.SAMN04488055_1546"/>
<keyword evidence="4 6" id="KW-1133">Transmembrane helix</keyword>
<organism evidence="7 8">
    <name type="scientific">Chitinophaga niabensis</name>
    <dbReference type="NCBI Taxonomy" id="536979"/>
    <lineage>
        <taxon>Bacteria</taxon>
        <taxon>Pseudomonadati</taxon>
        <taxon>Bacteroidota</taxon>
        <taxon>Chitinophagia</taxon>
        <taxon>Chitinophagales</taxon>
        <taxon>Chitinophagaceae</taxon>
        <taxon>Chitinophaga</taxon>
    </lineage>
</organism>
<evidence type="ECO:0000313" key="7">
    <source>
        <dbReference type="EMBL" id="SIN81551.1"/>
    </source>
</evidence>
<dbReference type="InterPro" id="IPR050833">
    <property type="entry name" value="Poly_Biosynth_Transport"/>
</dbReference>
<evidence type="ECO:0000256" key="6">
    <source>
        <dbReference type="SAM" id="Phobius"/>
    </source>
</evidence>
<evidence type="ECO:0000256" key="3">
    <source>
        <dbReference type="ARBA" id="ARBA00022692"/>
    </source>
</evidence>
<evidence type="ECO:0000313" key="8">
    <source>
        <dbReference type="Proteomes" id="UP000185003"/>
    </source>
</evidence>
<dbReference type="AlphaFoldDB" id="A0A1N6EF16"/>
<keyword evidence="2" id="KW-1003">Cell membrane</keyword>
<dbReference type="GO" id="GO:0005886">
    <property type="term" value="C:plasma membrane"/>
    <property type="evidence" value="ECO:0007669"/>
    <property type="project" value="UniProtKB-SubCell"/>
</dbReference>
<evidence type="ECO:0000256" key="1">
    <source>
        <dbReference type="ARBA" id="ARBA00004651"/>
    </source>
</evidence>
<accession>A0A1N6EF16</accession>
<proteinExistence type="predicted"/>
<dbReference type="RefSeq" id="WP_084185447.1">
    <property type="nucleotide sequence ID" value="NZ_FSRA01000001.1"/>
</dbReference>
<gene>
    <name evidence="7" type="ORF">SAMN04488055_1546</name>
</gene>
<feature type="transmembrane region" description="Helical" evidence="6">
    <location>
        <begin position="178"/>
        <end position="197"/>
    </location>
</feature>